<sequence>MQVNAQYRRRAATSAGYLPRHILHLPFPYFPRELRNFNSLPTITWDNRMPCVPGQRARTDLHIVRPEIQETLVQHKTQF</sequence>
<dbReference type="AlphaFoldDB" id="A0A8J6EF22"/>
<reference evidence="1" key="1">
    <citation type="thesis" date="2020" institute="ProQuest LLC" country="789 East Eisenhower Parkway, Ann Arbor, MI, USA">
        <title>Comparative Genomics and Chromosome Evolution.</title>
        <authorList>
            <person name="Mudd A.B."/>
        </authorList>
    </citation>
    <scope>NUCLEOTIDE SEQUENCE</scope>
    <source>
        <strain evidence="1">HN-11 Male</strain>
        <tissue evidence="1">Kidney and liver</tissue>
    </source>
</reference>
<proteinExistence type="predicted"/>
<dbReference type="Proteomes" id="UP000770717">
    <property type="component" value="Unassembled WGS sequence"/>
</dbReference>
<keyword evidence="2" id="KW-1185">Reference proteome</keyword>
<evidence type="ECO:0000313" key="2">
    <source>
        <dbReference type="Proteomes" id="UP000770717"/>
    </source>
</evidence>
<evidence type="ECO:0000313" key="1">
    <source>
        <dbReference type="EMBL" id="KAG9467993.1"/>
    </source>
</evidence>
<name>A0A8J6EF22_ELECQ</name>
<accession>A0A8J6EF22</accession>
<protein>
    <submittedName>
        <fullName evidence="1">Uncharacterized protein</fullName>
    </submittedName>
</protein>
<comment type="caution">
    <text evidence="1">The sequence shown here is derived from an EMBL/GenBank/DDBJ whole genome shotgun (WGS) entry which is preliminary data.</text>
</comment>
<gene>
    <name evidence="1" type="ORF">GDO78_013913</name>
</gene>
<dbReference type="EMBL" id="WNTK01001091">
    <property type="protein sequence ID" value="KAG9467993.1"/>
    <property type="molecule type" value="Genomic_DNA"/>
</dbReference>
<organism evidence="1 2">
    <name type="scientific">Eleutherodactylus coqui</name>
    <name type="common">Puerto Rican coqui</name>
    <dbReference type="NCBI Taxonomy" id="57060"/>
    <lineage>
        <taxon>Eukaryota</taxon>
        <taxon>Metazoa</taxon>
        <taxon>Chordata</taxon>
        <taxon>Craniata</taxon>
        <taxon>Vertebrata</taxon>
        <taxon>Euteleostomi</taxon>
        <taxon>Amphibia</taxon>
        <taxon>Batrachia</taxon>
        <taxon>Anura</taxon>
        <taxon>Neobatrachia</taxon>
        <taxon>Hyloidea</taxon>
        <taxon>Eleutherodactylidae</taxon>
        <taxon>Eleutherodactylinae</taxon>
        <taxon>Eleutherodactylus</taxon>
        <taxon>Eleutherodactylus</taxon>
    </lineage>
</organism>